<evidence type="ECO:0000313" key="2">
    <source>
        <dbReference type="Proteomes" id="UP000563426"/>
    </source>
</evidence>
<name>A0A7Y4KIW9_9BACT</name>
<protein>
    <submittedName>
        <fullName evidence="1">Uncharacterized protein</fullName>
    </submittedName>
</protein>
<comment type="caution">
    <text evidence="1">The sequence shown here is derived from an EMBL/GenBank/DDBJ whole genome shotgun (WGS) entry which is preliminary data.</text>
</comment>
<accession>A0A7Y4KIW9</accession>
<organism evidence="1 2">
    <name type="scientific">Corallococcus exercitus</name>
    <dbReference type="NCBI Taxonomy" id="2316736"/>
    <lineage>
        <taxon>Bacteria</taxon>
        <taxon>Pseudomonadati</taxon>
        <taxon>Myxococcota</taxon>
        <taxon>Myxococcia</taxon>
        <taxon>Myxococcales</taxon>
        <taxon>Cystobacterineae</taxon>
        <taxon>Myxococcaceae</taxon>
        <taxon>Corallococcus</taxon>
    </lineage>
</organism>
<dbReference type="Proteomes" id="UP000563426">
    <property type="component" value="Unassembled WGS sequence"/>
</dbReference>
<proteinExistence type="predicted"/>
<reference evidence="1 2" key="1">
    <citation type="submission" date="2020-05" db="EMBL/GenBank/DDBJ databases">
        <authorList>
            <person name="Whitworth D."/>
        </authorList>
    </citation>
    <scope>NUCLEOTIDE SEQUENCE [LARGE SCALE GENOMIC DNA]</scope>
    <source>
        <strain evidence="1 2">AB043B</strain>
    </source>
</reference>
<dbReference type="AlphaFoldDB" id="A0A7Y4KIW9"/>
<dbReference type="RefSeq" id="WP_171435670.1">
    <property type="nucleotide sequence ID" value="NZ_JABFJV010000077.1"/>
</dbReference>
<gene>
    <name evidence="1" type="ORF">HMI49_15620</name>
</gene>
<evidence type="ECO:0000313" key="1">
    <source>
        <dbReference type="EMBL" id="NOK34630.1"/>
    </source>
</evidence>
<keyword evidence="2" id="KW-1185">Reference proteome</keyword>
<sequence>MSRLPDLLTLDAMVAGLDDDVEGEAWDGLLCAREGAAAWAQALERRQRLEQSALAWVAHPWLADARRTLRGLRSAAGAATSVALEALAGRDPVFAQLGVTHEPPTQRVTAAWGRMEVALVPPDTVVSLRPLQGERLRYFYKTATGEGPLPTGSWKLERGDAPVVLLAVDAALPARTFSEALAGATRAVAVLLLEASSGLSTLRHPT</sequence>
<dbReference type="EMBL" id="JABFJV010000077">
    <property type="protein sequence ID" value="NOK34630.1"/>
    <property type="molecule type" value="Genomic_DNA"/>
</dbReference>